<feature type="transmembrane region" description="Helical" evidence="6">
    <location>
        <begin position="401"/>
        <end position="420"/>
    </location>
</feature>
<evidence type="ECO:0000313" key="7">
    <source>
        <dbReference type="EMBL" id="CBK43264.1"/>
    </source>
</evidence>
<dbReference type="eggNOG" id="COG0382">
    <property type="taxonomic scope" value="Bacteria"/>
</dbReference>
<evidence type="ECO:0000256" key="3">
    <source>
        <dbReference type="ARBA" id="ARBA00022692"/>
    </source>
</evidence>
<dbReference type="Gene3D" id="1.10.357.140">
    <property type="entry name" value="UbiA prenyltransferase"/>
    <property type="match status" value="1"/>
</dbReference>
<dbReference type="InterPro" id="IPR036412">
    <property type="entry name" value="HAD-like_sf"/>
</dbReference>
<evidence type="ECO:0000256" key="5">
    <source>
        <dbReference type="ARBA" id="ARBA00023136"/>
    </source>
</evidence>
<dbReference type="Pfam" id="PF01040">
    <property type="entry name" value="UbiA"/>
    <property type="match status" value="1"/>
</dbReference>
<reference evidence="7 8" key="1">
    <citation type="journal article" date="2010" name="Proc. Natl. Acad. Sci. U.S.A.">
        <title>A Nitrospira metagenome illuminates the physiology and evolution of globally important nitrite-oxidizing bacteria.</title>
        <authorList>
            <person name="Lucker S."/>
            <person name="Wagner M."/>
            <person name="Maixner F."/>
            <person name="Pelletier E."/>
            <person name="Koch H."/>
            <person name="Vacherie B."/>
            <person name="Rattei T."/>
            <person name="Sinninghe Damste J."/>
            <person name="Spieck E."/>
            <person name="Le Paslier D."/>
            <person name="Daims H."/>
        </authorList>
    </citation>
    <scope>NUCLEOTIDE SEQUENCE [LARGE SCALE GENOMIC DNA]</scope>
</reference>
<dbReference type="Pfam" id="PF12710">
    <property type="entry name" value="HAD"/>
    <property type="match status" value="1"/>
</dbReference>
<keyword evidence="7" id="KW-0808">Transferase</keyword>
<protein>
    <submittedName>
        <fullName evidence="7">Putative Prenyltransferase, UbiA family</fullName>
        <ecNumber evidence="7">2.5.1.-</ecNumber>
    </submittedName>
</protein>
<organism evidence="7 8">
    <name type="scientific">Nitrospira defluvii</name>
    <dbReference type="NCBI Taxonomy" id="330214"/>
    <lineage>
        <taxon>Bacteria</taxon>
        <taxon>Pseudomonadati</taxon>
        <taxon>Nitrospirota</taxon>
        <taxon>Nitrospiria</taxon>
        <taxon>Nitrospirales</taxon>
        <taxon>Nitrospiraceae</taxon>
        <taxon>Nitrospira</taxon>
    </lineage>
</organism>
<feature type="transmembrane region" description="Helical" evidence="6">
    <location>
        <begin position="273"/>
        <end position="299"/>
    </location>
</feature>
<dbReference type="InterPro" id="IPR039653">
    <property type="entry name" value="Prenyltransferase"/>
</dbReference>
<dbReference type="OrthoDB" id="9803632at2"/>
<evidence type="ECO:0000256" key="6">
    <source>
        <dbReference type="SAM" id="Phobius"/>
    </source>
</evidence>
<dbReference type="GO" id="GO:0016765">
    <property type="term" value="F:transferase activity, transferring alkyl or aryl (other than methyl) groups"/>
    <property type="evidence" value="ECO:0007669"/>
    <property type="project" value="InterPro"/>
</dbReference>
<feature type="transmembrane region" description="Helical" evidence="6">
    <location>
        <begin position="232"/>
        <end position="253"/>
    </location>
</feature>
<keyword evidence="2" id="KW-1003">Cell membrane</keyword>
<keyword evidence="3 6" id="KW-0812">Transmembrane</keyword>
<evidence type="ECO:0000256" key="4">
    <source>
        <dbReference type="ARBA" id="ARBA00022989"/>
    </source>
</evidence>
<dbReference type="HOGENOM" id="CLU_029423_2_0_0"/>
<dbReference type="eggNOG" id="COG0560">
    <property type="taxonomic scope" value="Bacteria"/>
</dbReference>
<proteinExistence type="predicted"/>
<evidence type="ECO:0000256" key="1">
    <source>
        <dbReference type="ARBA" id="ARBA00004141"/>
    </source>
</evidence>
<dbReference type="Gene3D" id="3.40.50.1000">
    <property type="entry name" value="HAD superfamily/HAD-like"/>
    <property type="match status" value="1"/>
</dbReference>
<evidence type="ECO:0000313" key="8">
    <source>
        <dbReference type="Proteomes" id="UP000001660"/>
    </source>
</evidence>
<feature type="transmembrane region" description="Helical" evidence="6">
    <location>
        <begin position="354"/>
        <end position="371"/>
    </location>
</feature>
<dbReference type="SUPFAM" id="SSF56784">
    <property type="entry name" value="HAD-like"/>
    <property type="match status" value="1"/>
</dbReference>
<dbReference type="GO" id="GO:0009247">
    <property type="term" value="P:glycolipid biosynthetic process"/>
    <property type="evidence" value="ECO:0007669"/>
    <property type="project" value="TreeGrafter"/>
</dbReference>
<dbReference type="KEGG" id="nde:NIDE3581"/>
<dbReference type="InterPro" id="IPR000537">
    <property type="entry name" value="UbiA_prenyltransferase"/>
</dbReference>
<accession>D8PJ27</accession>
<dbReference type="InterPro" id="IPR023214">
    <property type="entry name" value="HAD_sf"/>
</dbReference>
<keyword evidence="5 6" id="KW-0472">Membrane</keyword>
<keyword evidence="4 6" id="KW-1133">Transmembrane helix</keyword>
<dbReference type="STRING" id="330214.NIDE3581"/>
<dbReference type="AlphaFoldDB" id="D8PJ27"/>
<comment type="subcellular location">
    <subcellularLocation>
        <location evidence="1">Membrane</location>
        <topology evidence="1">Multi-pass membrane protein</topology>
    </subcellularLocation>
</comment>
<dbReference type="InterPro" id="IPR044878">
    <property type="entry name" value="UbiA_sf"/>
</dbReference>
<dbReference type="Proteomes" id="UP000001660">
    <property type="component" value="Chromosome"/>
</dbReference>
<feature type="transmembrane region" description="Helical" evidence="6">
    <location>
        <begin position="305"/>
        <end position="322"/>
    </location>
</feature>
<evidence type="ECO:0000256" key="2">
    <source>
        <dbReference type="ARBA" id="ARBA00022475"/>
    </source>
</evidence>
<dbReference type="PANTHER" id="PTHR11048:SF5">
    <property type="entry name" value="DECAPRENYL-PHOSPHATE PHOSPHORIBOSYLTRANSFERASE"/>
    <property type="match status" value="1"/>
</dbReference>
<keyword evidence="8" id="KW-1185">Reference proteome</keyword>
<dbReference type="GO" id="GO:0005886">
    <property type="term" value="C:plasma membrane"/>
    <property type="evidence" value="ECO:0007669"/>
    <property type="project" value="TreeGrafter"/>
</dbReference>
<dbReference type="NCBIfam" id="NF006088">
    <property type="entry name" value="PRK08238.1"/>
    <property type="match status" value="1"/>
</dbReference>
<dbReference type="EMBL" id="FP929003">
    <property type="protein sequence ID" value="CBK43264.1"/>
    <property type="molecule type" value="Genomic_DNA"/>
</dbReference>
<sequence>MPIQSLLRVMSEDFQPKSPLCVDLDGTLIRTDLLWESLLALLKQSPLSVFRLPFWLLKGKASFKHEIARRVTLDASTLPYDQALVEFLSNERRSGRELVLATASHESFARAVAAHLGLFDERVFGSDASTNLKGARKVALLVERYGARRFAYAGNSTADLPVWAEANEAIVVNAAAGLVSRAQTLTPVSRVFSERVTWLKQVAKALRVHQWAKNVLVFIPVVASHQITNRALMLQATLAFLSFSFSASAVYIVNDCLDLASDRRHPRKKYRPFASGSLSIPFGLLLAAGCLVGGLVLALALPSPFLFVLAGYLVLTTGYSFYLKQFVLLDVIVLAQLYTVRVYGGGAATGVAPSHWLLTFSLFLFLSLALVKRFTELRLTGEAEGKELHGRGYWVTDLEHISSIGTASGLLAVLVLALYISSKEVLLLYTHADVLWLVCPVMLYWISRVWMLAYRNRMDDDPVVFAVKDSKSYLMAAIIGAILFLAT</sequence>
<dbReference type="PANTHER" id="PTHR11048">
    <property type="entry name" value="PRENYLTRANSFERASES"/>
    <property type="match status" value="1"/>
</dbReference>
<name>D8PJ27_9BACT</name>
<feature type="transmembrane region" description="Helical" evidence="6">
    <location>
        <begin position="426"/>
        <end position="447"/>
    </location>
</feature>
<gene>
    <name evidence="7" type="ORF">NIDE3581</name>
</gene>
<dbReference type="EC" id="2.5.1.-" evidence="7"/>
<dbReference type="CDD" id="cd13963">
    <property type="entry name" value="PT_UbiA_2"/>
    <property type="match status" value="1"/>
</dbReference>